<gene>
    <name evidence="1" type="ORF">LEP1GSC062_1107</name>
</gene>
<protein>
    <submittedName>
        <fullName evidence="1">Uncharacterized protein</fullName>
    </submittedName>
</protein>
<reference evidence="1" key="1">
    <citation type="submission" date="2013-05" db="EMBL/GenBank/DDBJ databases">
        <authorList>
            <person name="Harkins D.M."/>
            <person name="Durkin A.S."/>
            <person name="Brinkac L.M."/>
            <person name="Haft D.H."/>
            <person name="Selengut J.D."/>
            <person name="Sanka R."/>
            <person name="DePew J."/>
            <person name="Purushe J."/>
            <person name="Hartskeerl R.A."/>
            <person name="Ahmed A."/>
            <person name="van der Linden H."/>
            <person name="Goris M.G.A."/>
            <person name="Vinetz J.M."/>
            <person name="Sutton G.G."/>
            <person name="Nierman W.C."/>
            <person name="Fouts D.E."/>
        </authorList>
    </citation>
    <scope>NUCLEOTIDE SEQUENCE [LARGE SCALE GENOMIC DNA]</scope>
    <source>
        <strain evidence="1">L 60</strain>
    </source>
</reference>
<dbReference type="Proteomes" id="UP000018747">
    <property type="component" value="Unassembled WGS sequence"/>
</dbReference>
<accession>V6I0J5</accession>
<proteinExistence type="predicted"/>
<name>V6I0J5_9LEPT</name>
<organism evidence="1 2">
    <name type="scientific">Leptospira alexanderi serovar Manhao 3 str. L 60</name>
    <dbReference type="NCBI Taxonomy" id="1049759"/>
    <lineage>
        <taxon>Bacteria</taxon>
        <taxon>Pseudomonadati</taxon>
        <taxon>Spirochaetota</taxon>
        <taxon>Spirochaetia</taxon>
        <taxon>Leptospirales</taxon>
        <taxon>Leptospiraceae</taxon>
        <taxon>Leptospira</taxon>
    </lineage>
</organism>
<evidence type="ECO:0000313" key="2">
    <source>
        <dbReference type="Proteomes" id="UP000018747"/>
    </source>
</evidence>
<dbReference type="EMBL" id="AHMT02000027">
    <property type="protein sequence ID" value="EQA62802.1"/>
    <property type="molecule type" value="Genomic_DNA"/>
</dbReference>
<evidence type="ECO:0000313" key="1">
    <source>
        <dbReference type="EMBL" id="EQA62802.1"/>
    </source>
</evidence>
<dbReference type="AlphaFoldDB" id="V6I0J5"/>
<keyword evidence="2" id="KW-1185">Reference proteome</keyword>
<comment type="caution">
    <text evidence="1">The sequence shown here is derived from an EMBL/GenBank/DDBJ whole genome shotgun (WGS) entry which is preliminary data.</text>
</comment>
<sequence>MVRASILRVRIKKIETAIGKSGNQTDKSSDCNTTKPHAVKKFLIGETRMGLTHPYIIEYPKFYV</sequence>